<dbReference type="PRINTS" id="PR00455">
    <property type="entry name" value="HTHTETR"/>
</dbReference>
<keyword evidence="9" id="KW-1185">Reference proteome</keyword>
<dbReference type="PANTHER" id="PTHR30055:SF226">
    <property type="entry name" value="HTH-TYPE TRANSCRIPTIONAL REGULATOR PKSA"/>
    <property type="match status" value="1"/>
</dbReference>
<dbReference type="InterPro" id="IPR009057">
    <property type="entry name" value="Homeodomain-like_sf"/>
</dbReference>
<feature type="DNA-binding region" description="H-T-H motif" evidence="5">
    <location>
        <begin position="38"/>
        <end position="57"/>
    </location>
</feature>
<comment type="caution">
    <text evidence="8">The sequence shown here is derived from an EMBL/GenBank/DDBJ whole genome shotgun (WGS) entry which is preliminary data.</text>
</comment>
<keyword evidence="2" id="KW-0805">Transcription regulation</keyword>
<gene>
    <name evidence="8" type="ORF">HNR67_002606</name>
</gene>
<protein>
    <submittedName>
        <fullName evidence="8">AcrR family transcriptional regulator</fullName>
    </submittedName>
</protein>
<sequence>MKKVWLSVPKQVDHEERRRHIAEALWRIIAKHGMEAVSLRDVAAEAGVSMGSVQHYFKTKDHMLEFALEFSSVQTGDRVRARLARELAGDPPPWAVLRACMVETLPIDEHTRTGRLVGIAYFIRALNEPSLRRIYLQGQPKLFNFFADMIRAAQERGVTAPGIDPDKESMLLWCIIDSLGSDILLDNSTPEEATATADYYLRRLFPGVPEDEWPPAGSISTPGSTPEPTNSTP</sequence>
<evidence type="ECO:0000313" key="8">
    <source>
        <dbReference type="EMBL" id="MBB4676488.1"/>
    </source>
</evidence>
<dbReference type="GO" id="GO:0000976">
    <property type="term" value="F:transcription cis-regulatory region binding"/>
    <property type="evidence" value="ECO:0007669"/>
    <property type="project" value="TreeGrafter"/>
</dbReference>
<evidence type="ECO:0000256" key="2">
    <source>
        <dbReference type="ARBA" id="ARBA00023015"/>
    </source>
</evidence>
<dbReference type="PANTHER" id="PTHR30055">
    <property type="entry name" value="HTH-TYPE TRANSCRIPTIONAL REGULATOR RUTR"/>
    <property type="match status" value="1"/>
</dbReference>
<evidence type="ECO:0000256" key="4">
    <source>
        <dbReference type="ARBA" id="ARBA00023163"/>
    </source>
</evidence>
<evidence type="ECO:0000256" key="3">
    <source>
        <dbReference type="ARBA" id="ARBA00023125"/>
    </source>
</evidence>
<dbReference type="InterPro" id="IPR036271">
    <property type="entry name" value="Tet_transcr_reg_TetR-rel_C_sf"/>
</dbReference>
<evidence type="ECO:0000256" key="5">
    <source>
        <dbReference type="PROSITE-ProRule" id="PRU00335"/>
    </source>
</evidence>
<evidence type="ECO:0000313" key="9">
    <source>
        <dbReference type="Proteomes" id="UP000533598"/>
    </source>
</evidence>
<feature type="region of interest" description="Disordered" evidence="6">
    <location>
        <begin position="209"/>
        <end position="233"/>
    </location>
</feature>
<dbReference type="RefSeq" id="WP_185002307.1">
    <property type="nucleotide sequence ID" value="NZ_BAAAUI010000015.1"/>
</dbReference>
<evidence type="ECO:0000256" key="1">
    <source>
        <dbReference type="ARBA" id="ARBA00022491"/>
    </source>
</evidence>
<dbReference type="InterPro" id="IPR001647">
    <property type="entry name" value="HTH_TetR"/>
</dbReference>
<dbReference type="EMBL" id="JACHMH010000001">
    <property type="protein sequence ID" value="MBB4676488.1"/>
    <property type="molecule type" value="Genomic_DNA"/>
</dbReference>
<organism evidence="8 9">
    <name type="scientific">Crossiella cryophila</name>
    <dbReference type="NCBI Taxonomy" id="43355"/>
    <lineage>
        <taxon>Bacteria</taxon>
        <taxon>Bacillati</taxon>
        <taxon>Actinomycetota</taxon>
        <taxon>Actinomycetes</taxon>
        <taxon>Pseudonocardiales</taxon>
        <taxon>Pseudonocardiaceae</taxon>
        <taxon>Crossiella</taxon>
    </lineage>
</organism>
<keyword evidence="4" id="KW-0804">Transcription</keyword>
<accession>A0A7W7CAW4</accession>
<feature type="compositionally biased region" description="Polar residues" evidence="6">
    <location>
        <begin position="218"/>
        <end position="233"/>
    </location>
</feature>
<dbReference type="Gene3D" id="1.10.357.10">
    <property type="entry name" value="Tetracycline Repressor, domain 2"/>
    <property type="match status" value="1"/>
</dbReference>
<feature type="domain" description="HTH tetR-type" evidence="7">
    <location>
        <begin position="15"/>
        <end position="75"/>
    </location>
</feature>
<reference evidence="8 9" key="1">
    <citation type="submission" date="2020-08" db="EMBL/GenBank/DDBJ databases">
        <title>Sequencing the genomes of 1000 actinobacteria strains.</title>
        <authorList>
            <person name="Klenk H.-P."/>
        </authorList>
    </citation>
    <scope>NUCLEOTIDE SEQUENCE [LARGE SCALE GENOMIC DNA]</scope>
    <source>
        <strain evidence="8 9">DSM 44230</strain>
    </source>
</reference>
<evidence type="ECO:0000259" key="7">
    <source>
        <dbReference type="PROSITE" id="PS50977"/>
    </source>
</evidence>
<proteinExistence type="predicted"/>
<dbReference type="AlphaFoldDB" id="A0A7W7CAW4"/>
<dbReference type="SUPFAM" id="SSF46689">
    <property type="entry name" value="Homeodomain-like"/>
    <property type="match status" value="1"/>
</dbReference>
<dbReference type="GO" id="GO:0003700">
    <property type="term" value="F:DNA-binding transcription factor activity"/>
    <property type="evidence" value="ECO:0007669"/>
    <property type="project" value="TreeGrafter"/>
</dbReference>
<name>A0A7W7CAW4_9PSEU</name>
<evidence type="ECO:0000256" key="6">
    <source>
        <dbReference type="SAM" id="MobiDB-lite"/>
    </source>
</evidence>
<dbReference type="InterPro" id="IPR050109">
    <property type="entry name" value="HTH-type_TetR-like_transc_reg"/>
</dbReference>
<dbReference type="PROSITE" id="PS50977">
    <property type="entry name" value="HTH_TETR_2"/>
    <property type="match status" value="1"/>
</dbReference>
<keyword evidence="1" id="KW-0678">Repressor</keyword>
<dbReference type="Pfam" id="PF00440">
    <property type="entry name" value="TetR_N"/>
    <property type="match status" value="1"/>
</dbReference>
<keyword evidence="3 5" id="KW-0238">DNA-binding</keyword>
<dbReference type="Pfam" id="PF13977">
    <property type="entry name" value="TetR_C_6"/>
    <property type="match status" value="1"/>
</dbReference>
<dbReference type="Proteomes" id="UP000533598">
    <property type="component" value="Unassembled WGS sequence"/>
</dbReference>
<dbReference type="InterPro" id="IPR039538">
    <property type="entry name" value="BetI_C"/>
</dbReference>
<dbReference type="SUPFAM" id="SSF48498">
    <property type="entry name" value="Tetracyclin repressor-like, C-terminal domain"/>
    <property type="match status" value="1"/>
</dbReference>